<dbReference type="GO" id="GO:0160148">
    <property type="term" value="F:tRNA pseudouridine(55) synthase activity"/>
    <property type="evidence" value="ECO:0007669"/>
    <property type="project" value="UniProtKB-EC"/>
</dbReference>
<feature type="domain" description="tRNA pseudouridylate synthase B C-terminal" evidence="7">
    <location>
        <begin position="180"/>
        <end position="238"/>
    </location>
</feature>
<organism evidence="8 9">
    <name type="scientific">Insolitispirillum peregrinum</name>
    <dbReference type="NCBI Taxonomy" id="80876"/>
    <lineage>
        <taxon>Bacteria</taxon>
        <taxon>Pseudomonadati</taxon>
        <taxon>Pseudomonadota</taxon>
        <taxon>Alphaproteobacteria</taxon>
        <taxon>Rhodospirillales</taxon>
        <taxon>Novispirillaceae</taxon>
        <taxon>Insolitispirillum</taxon>
    </lineage>
</organism>
<dbReference type="InterPro" id="IPR002501">
    <property type="entry name" value="PsdUridine_synth_N"/>
</dbReference>
<dbReference type="RefSeq" id="WP_076399257.1">
    <property type="nucleotide sequence ID" value="NZ_FTOA01000002.1"/>
</dbReference>
<dbReference type="NCBIfam" id="TIGR00431">
    <property type="entry name" value="TruB"/>
    <property type="match status" value="1"/>
</dbReference>
<evidence type="ECO:0000256" key="5">
    <source>
        <dbReference type="HAMAP-Rule" id="MF_01080"/>
    </source>
</evidence>
<evidence type="ECO:0000259" key="7">
    <source>
        <dbReference type="Pfam" id="PF16198"/>
    </source>
</evidence>
<evidence type="ECO:0000256" key="2">
    <source>
        <dbReference type="ARBA" id="ARBA00005642"/>
    </source>
</evidence>
<dbReference type="CDD" id="cd02573">
    <property type="entry name" value="PseudoU_synth_EcTruB"/>
    <property type="match status" value="1"/>
</dbReference>
<evidence type="ECO:0000313" key="9">
    <source>
        <dbReference type="Proteomes" id="UP000185678"/>
    </source>
</evidence>
<comment type="function">
    <text evidence="5">Responsible for synthesis of pseudouridine from uracil-55 in the psi GC loop of transfer RNAs.</text>
</comment>
<dbReference type="EMBL" id="FTOA01000002">
    <property type="protein sequence ID" value="SIS50588.1"/>
    <property type="molecule type" value="Genomic_DNA"/>
</dbReference>
<dbReference type="PANTHER" id="PTHR13767:SF2">
    <property type="entry name" value="PSEUDOURIDYLATE SYNTHASE TRUB1"/>
    <property type="match status" value="1"/>
</dbReference>
<dbReference type="HAMAP" id="MF_01080">
    <property type="entry name" value="TruB_bact"/>
    <property type="match status" value="1"/>
</dbReference>
<dbReference type="Pfam" id="PF01509">
    <property type="entry name" value="TruB_N"/>
    <property type="match status" value="1"/>
</dbReference>
<protein>
    <recommendedName>
        <fullName evidence="5">tRNA pseudouridine synthase B</fullName>
        <ecNumber evidence="5">5.4.99.25</ecNumber>
    </recommendedName>
    <alternativeName>
        <fullName evidence="5">tRNA pseudouridine(55) synthase</fullName>
        <shortName evidence="5">Psi55 synthase</shortName>
    </alternativeName>
    <alternativeName>
        <fullName evidence="5">tRNA pseudouridylate synthase</fullName>
    </alternativeName>
    <alternativeName>
        <fullName evidence="5">tRNA-uridine isomerase</fullName>
    </alternativeName>
</protein>
<accession>A0A1N7JMM1</accession>
<dbReference type="OrthoDB" id="9802309at2"/>
<dbReference type="GO" id="GO:0003723">
    <property type="term" value="F:RNA binding"/>
    <property type="evidence" value="ECO:0007669"/>
    <property type="project" value="InterPro"/>
</dbReference>
<dbReference type="InterPro" id="IPR014780">
    <property type="entry name" value="tRNA_psdUridine_synth_TruB"/>
</dbReference>
<evidence type="ECO:0000256" key="3">
    <source>
        <dbReference type="ARBA" id="ARBA00022694"/>
    </source>
</evidence>
<evidence type="ECO:0000259" key="6">
    <source>
        <dbReference type="Pfam" id="PF01509"/>
    </source>
</evidence>
<dbReference type="InterPro" id="IPR020103">
    <property type="entry name" value="PsdUridine_synth_cat_dom_sf"/>
</dbReference>
<dbReference type="PANTHER" id="PTHR13767">
    <property type="entry name" value="TRNA-PSEUDOURIDINE SYNTHASE"/>
    <property type="match status" value="1"/>
</dbReference>
<gene>
    <name evidence="5" type="primary">truB</name>
    <name evidence="8" type="ORF">SAMN05421779_102387</name>
</gene>
<dbReference type="AlphaFoldDB" id="A0A1N7JMM1"/>
<dbReference type="EC" id="5.4.99.25" evidence="5"/>
<comment type="similarity">
    <text evidence="2 5">Belongs to the pseudouridine synthase TruB family. Type 1 subfamily.</text>
</comment>
<dbReference type="STRING" id="80876.SAMN05421779_102387"/>
<dbReference type="GO" id="GO:1990481">
    <property type="term" value="P:mRNA pseudouridine synthesis"/>
    <property type="evidence" value="ECO:0007669"/>
    <property type="project" value="TreeGrafter"/>
</dbReference>
<comment type="catalytic activity">
    <reaction evidence="1 5">
        <text>uridine(55) in tRNA = pseudouridine(55) in tRNA</text>
        <dbReference type="Rhea" id="RHEA:42532"/>
        <dbReference type="Rhea" id="RHEA-COMP:10101"/>
        <dbReference type="Rhea" id="RHEA-COMP:10102"/>
        <dbReference type="ChEBI" id="CHEBI:65314"/>
        <dbReference type="ChEBI" id="CHEBI:65315"/>
        <dbReference type="EC" id="5.4.99.25"/>
    </reaction>
</comment>
<evidence type="ECO:0000313" key="8">
    <source>
        <dbReference type="EMBL" id="SIS50588.1"/>
    </source>
</evidence>
<keyword evidence="4 5" id="KW-0413">Isomerase</keyword>
<dbReference type="Proteomes" id="UP000185678">
    <property type="component" value="Unassembled WGS sequence"/>
</dbReference>
<dbReference type="Gene3D" id="3.30.2350.10">
    <property type="entry name" value="Pseudouridine synthase"/>
    <property type="match status" value="1"/>
</dbReference>
<keyword evidence="9" id="KW-1185">Reference proteome</keyword>
<feature type="active site" description="Nucleophile" evidence="5">
    <location>
        <position position="47"/>
    </location>
</feature>
<feature type="domain" description="Pseudouridine synthase II N-terminal" evidence="6">
    <location>
        <begin position="32"/>
        <end position="179"/>
    </location>
</feature>
<reference evidence="8 9" key="1">
    <citation type="submission" date="2017-01" db="EMBL/GenBank/DDBJ databases">
        <authorList>
            <person name="Mah S.A."/>
            <person name="Swanson W.J."/>
            <person name="Moy G.W."/>
            <person name="Vacquier V.D."/>
        </authorList>
    </citation>
    <scope>NUCLEOTIDE SEQUENCE [LARGE SCALE GENOMIC DNA]</scope>
    <source>
        <strain evidence="8 9">DSM 11589</strain>
    </source>
</reference>
<name>A0A1N7JMM1_9PROT</name>
<dbReference type="InterPro" id="IPR032819">
    <property type="entry name" value="TruB_C"/>
</dbReference>
<keyword evidence="3 5" id="KW-0819">tRNA processing</keyword>
<dbReference type="SUPFAM" id="SSF55120">
    <property type="entry name" value="Pseudouridine synthase"/>
    <property type="match status" value="1"/>
</dbReference>
<dbReference type="GO" id="GO:0031119">
    <property type="term" value="P:tRNA pseudouridine synthesis"/>
    <property type="evidence" value="ECO:0007669"/>
    <property type="project" value="UniProtKB-UniRule"/>
</dbReference>
<sequence length="307" mass="32913">MARRRKGEPVHGWIAIDKPVGMTSTQVVAKVRWLFNAQKAGHGGTLDPLASGILPVALGEATKTVPYVMDGQKVYSFAIVWGEQRTTDDEEGEVCATSDHRPSVEAIEAALPQFTGTISQVPPRYSAIKVDGQRAYDLARDGEEVDLDARPIRIDAFELVEALPDRARFRVLSGKGAYMRSLARDLAQAVGTVGYITELRRLSCGPFTEATAISLDKLGEVGHSAAPLDLLLPIATALDDIPALAVSEAEARRLHTGQTLPLNAGVGRVTRSDLTDGCLVCVGTADKPVAIARIEDGSIRPIRVLNL</sequence>
<proteinExistence type="inferred from homology"/>
<evidence type="ECO:0000256" key="1">
    <source>
        <dbReference type="ARBA" id="ARBA00000385"/>
    </source>
</evidence>
<dbReference type="Pfam" id="PF16198">
    <property type="entry name" value="TruB_C_2"/>
    <property type="match status" value="1"/>
</dbReference>
<evidence type="ECO:0000256" key="4">
    <source>
        <dbReference type="ARBA" id="ARBA00023235"/>
    </source>
</evidence>